<dbReference type="Pfam" id="PF15630">
    <property type="entry name" value="CENP-S"/>
    <property type="match status" value="1"/>
</dbReference>
<dbReference type="InterPro" id="IPR009072">
    <property type="entry name" value="Histone-fold"/>
</dbReference>
<accession>A0A8D3E1U1</accession>
<protein>
    <recommendedName>
        <fullName evidence="1">Centromere protein S</fullName>
    </recommendedName>
</protein>
<dbReference type="Proteomes" id="UP000694558">
    <property type="component" value="Chromosome 6"/>
</dbReference>
<dbReference type="Ensembl" id="ENSSMAT00000079505.1">
    <property type="protein sequence ID" value="ENSSMAP00000065750.1"/>
    <property type="gene ID" value="ENSSMAG00000016450.2"/>
</dbReference>
<reference evidence="2" key="2">
    <citation type="submission" date="2025-08" db="UniProtKB">
        <authorList>
            <consortium name="Ensembl"/>
        </authorList>
    </citation>
    <scope>IDENTIFICATION</scope>
</reference>
<gene>
    <name evidence="2" type="primary">cenps</name>
</gene>
<dbReference type="AlphaFoldDB" id="A0A8D3E1U1"/>
<dbReference type="GO" id="GO:0046982">
    <property type="term" value="F:protein heterodimerization activity"/>
    <property type="evidence" value="ECO:0007669"/>
    <property type="project" value="InterPro"/>
</dbReference>
<proteinExistence type="predicted"/>
<organism evidence="2 3">
    <name type="scientific">Scophthalmus maximus</name>
    <name type="common">Turbot</name>
    <name type="synonym">Psetta maxima</name>
    <dbReference type="NCBI Taxonomy" id="52904"/>
    <lineage>
        <taxon>Eukaryota</taxon>
        <taxon>Metazoa</taxon>
        <taxon>Chordata</taxon>
        <taxon>Craniata</taxon>
        <taxon>Vertebrata</taxon>
        <taxon>Euteleostomi</taxon>
        <taxon>Actinopterygii</taxon>
        <taxon>Neopterygii</taxon>
        <taxon>Teleostei</taxon>
        <taxon>Neoteleostei</taxon>
        <taxon>Acanthomorphata</taxon>
        <taxon>Carangaria</taxon>
        <taxon>Pleuronectiformes</taxon>
        <taxon>Pleuronectoidei</taxon>
        <taxon>Scophthalmidae</taxon>
        <taxon>Scophthalmus</taxon>
    </lineage>
</organism>
<reference evidence="2" key="1">
    <citation type="submission" date="2023-05" db="EMBL/GenBank/DDBJ databases">
        <title>High-quality long-read genome of Scophthalmus maximus.</title>
        <authorList>
            <person name="Lien S."/>
            <person name="Martinez P."/>
        </authorList>
    </citation>
    <scope>NUCLEOTIDE SEQUENCE [LARGE SCALE GENOMIC DNA]</scope>
</reference>
<dbReference type="Gene3D" id="1.10.20.10">
    <property type="entry name" value="Histone, subunit A"/>
    <property type="match status" value="1"/>
</dbReference>
<sequence>MSADQDETRQRLKAAVHFTVGRLCQKLGENHRRVFSRQAIAAIAETTFRQCGLFSKTIKALGKKFICQ</sequence>
<name>A0A8D3E1U1_SCOMX</name>
<dbReference type="InterPro" id="IPR029003">
    <property type="entry name" value="CENP-S/Mhf1"/>
</dbReference>
<dbReference type="GeneTree" id="ENSGT00510000048007"/>
<dbReference type="GO" id="GO:0071821">
    <property type="term" value="C:FANCM-MHF complex"/>
    <property type="evidence" value="ECO:0007669"/>
    <property type="project" value="InterPro"/>
</dbReference>
<evidence type="ECO:0000256" key="1">
    <source>
        <dbReference type="ARBA" id="ARBA00016400"/>
    </source>
</evidence>
<evidence type="ECO:0000313" key="2">
    <source>
        <dbReference type="Ensembl" id="ENSSMAP00000065750.1"/>
    </source>
</evidence>
<evidence type="ECO:0000313" key="3">
    <source>
        <dbReference type="Proteomes" id="UP000694558"/>
    </source>
</evidence>